<dbReference type="PANTHER" id="PTHR45973:SF9">
    <property type="entry name" value="LEUCINE-RICH REPEAT-CONTAINING PROTEIN 46"/>
    <property type="match status" value="1"/>
</dbReference>
<evidence type="ECO:0000256" key="3">
    <source>
        <dbReference type="ARBA" id="ARBA00022737"/>
    </source>
</evidence>
<sequence length="406" mass="44549">MTPAVLRDLCKKHKLYVTPHLNDVLYLHYKGFVRIESLDEYRGLRCLWLEANGLRRIEGLEAQLELRCLYLQQNLVERIENLAHLRHLDSLNLSHNCLRSLHGIASLPSLTNLQVSHNHLESLDSITALTSCPRLSVLDLSHNLIRDAQIVGILAAMPSLRVLTLTGNAVVRDIPDYRRTLTVRLPQLTYLDDRPVFPKDRACAEAWARGGRMAERAERAAWDTRERRRLHDATEALARRPSSRSLRAHGGHSPAGTSGEQPASGEGGEGGEVEPQPDRRPYGVGHGCADGQRGERGVLAAVRPAGRSPVDEEKAPAREDTSRNISLDDLPDLEEALVCDEELWDLASHPGEVLFPWQSPAAMGAGRATGVAGDSGASCRGVVKRPLIEEILSVPVQGQLASPGSC</sequence>
<dbReference type="RefSeq" id="XP_032834867.1">
    <property type="nucleotide sequence ID" value="XM_032978976.1"/>
</dbReference>
<evidence type="ECO:0000313" key="7">
    <source>
        <dbReference type="Proteomes" id="UP001318040"/>
    </source>
</evidence>
<evidence type="ECO:0000313" key="8">
    <source>
        <dbReference type="RefSeq" id="XP_032834867.1"/>
    </source>
</evidence>
<name>A0AAJ7UEL0_PETMA</name>
<dbReference type="AlphaFoldDB" id="A0AAJ7UEL0"/>
<gene>
    <name evidence="8" type="primary">LOC116957058</name>
</gene>
<evidence type="ECO:0000256" key="6">
    <source>
        <dbReference type="SAM" id="MobiDB-lite"/>
    </source>
</evidence>
<dbReference type="SMART" id="SM00365">
    <property type="entry name" value="LRR_SD22"/>
    <property type="match status" value="4"/>
</dbReference>
<protein>
    <submittedName>
        <fullName evidence="8">Dynein assembly factor 1, axonemal-like</fullName>
    </submittedName>
</protein>
<organism evidence="7 8">
    <name type="scientific">Petromyzon marinus</name>
    <name type="common">Sea lamprey</name>
    <dbReference type="NCBI Taxonomy" id="7757"/>
    <lineage>
        <taxon>Eukaryota</taxon>
        <taxon>Metazoa</taxon>
        <taxon>Chordata</taxon>
        <taxon>Craniata</taxon>
        <taxon>Vertebrata</taxon>
        <taxon>Cyclostomata</taxon>
        <taxon>Hyperoartia</taxon>
        <taxon>Petromyzontiformes</taxon>
        <taxon>Petromyzontidae</taxon>
        <taxon>Petromyzon</taxon>
    </lineage>
</organism>
<dbReference type="InterPro" id="IPR050576">
    <property type="entry name" value="Cilia_flagella_integrity"/>
</dbReference>
<feature type="compositionally biased region" description="Basic and acidic residues" evidence="6">
    <location>
        <begin position="309"/>
        <end position="322"/>
    </location>
</feature>
<dbReference type="GO" id="GO:0005930">
    <property type="term" value="C:axoneme"/>
    <property type="evidence" value="ECO:0007669"/>
    <property type="project" value="TreeGrafter"/>
</dbReference>
<feature type="region of interest" description="Disordered" evidence="6">
    <location>
        <begin position="233"/>
        <end position="326"/>
    </location>
</feature>
<evidence type="ECO:0000256" key="1">
    <source>
        <dbReference type="ARBA" id="ARBA00004138"/>
    </source>
</evidence>
<keyword evidence="2" id="KW-0433">Leucine-rich repeat</keyword>
<evidence type="ECO:0000256" key="5">
    <source>
        <dbReference type="ARBA" id="ARBA00023273"/>
    </source>
</evidence>
<keyword evidence="7" id="KW-1185">Reference proteome</keyword>
<dbReference type="PANTHER" id="PTHR45973">
    <property type="entry name" value="PROTEIN PHOSPHATASE 1 REGULATORY SUBUNIT SDS22-RELATED"/>
    <property type="match status" value="1"/>
</dbReference>
<keyword evidence="5" id="KW-0966">Cell projection</keyword>
<dbReference type="FunFam" id="3.80.10.10:FF:000166">
    <property type="entry name" value="Dynein assembly factor 1, axonemal"/>
    <property type="match status" value="1"/>
</dbReference>
<keyword evidence="3" id="KW-0677">Repeat</keyword>
<reference evidence="8" key="1">
    <citation type="submission" date="2025-08" db="UniProtKB">
        <authorList>
            <consortium name="RefSeq"/>
        </authorList>
    </citation>
    <scope>IDENTIFICATION</scope>
    <source>
        <tissue evidence="8">Sperm</tissue>
    </source>
</reference>
<keyword evidence="4" id="KW-0969">Cilium</keyword>
<dbReference type="SUPFAM" id="SSF52075">
    <property type="entry name" value="Outer arm dynein light chain 1"/>
    <property type="match status" value="1"/>
</dbReference>
<dbReference type="PROSITE" id="PS51450">
    <property type="entry name" value="LRR"/>
    <property type="match status" value="4"/>
</dbReference>
<accession>A0AAJ7UEL0</accession>
<dbReference type="InterPro" id="IPR001611">
    <property type="entry name" value="Leu-rich_rpt"/>
</dbReference>
<dbReference type="GO" id="GO:0070840">
    <property type="term" value="F:dynein complex binding"/>
    <property type="evidence" value="ECO:0007669"/>
    <property type="project" value="TreeGrafter"/>
</dbReference>
<proteinExistence type="predicted"/>
<dbReference type="Gene3D" id="3.80.10.10">
    <property type="entry name" value="Ribonuclease Inhibitor"/>
    <property type="match status" value="2"/>
</dbReference>
<evidence type="ECO:0000256" key="4">
    <source>
        <dbReference type="ARBA" id="ARBA00023069"/>
    </source>
</evidence>
<dbReference type="Pfam" id="PF14580">
    <property type="entry name" value="LRR_9"/>
    <property type="match status" value="1"/>
</dbReference>
<evidence type="ECO:0000256" key="2">
    <source>
        <dbReference type="ARBA" id="ARBA00022614"/>
    </source>
</evidence>
<comment type="subcellular location">
    <subcellularLocation>
        <location evidence="1">Cell projection</location>
        <location evidence="1">Cilium</location>
    </subcellularLocation>
</comment>
<dbReference type="Proteomes" id="UP001318040">
    <property type="component" value="Chromosome 69"/>
</dbReference>
<dbReference type="InterPro" id="IPR032675">
    <property type="entry name" value="LRR_dom_sf"/>
</dbReference>
<dbReference type="KEGG" id="pmrn:116957058"/>
<dbReference type="GO" id="GO:0035082">
    <property type="term" value="P:axoneme assembly"/>
    <property type="evidence" value="ECO:0007669"/>
    <property type="project" value="TreeGrafter"/>
</dbReference>